<dbReference type="InterPro" id="IPR052721">
    <property type="entry name" value="ET_Amicyanin"/>
</dbReference>
<dbReference type="InterPro" id="IPR008972">
    <property type="entry name" value="Cupredoxin"/>
</dbReference>
<dbReference type="Gene3D" id="2.60.40.420">
    <property type="entry name" value="Cupredoxins - blue copper proteins"/>
    <property type="match status" value="1"/>
</dbReference>
<keyword evidence="6" id="KW-1185">Reference proteome</keyword>
<protein>
    <recommendedName>
        <fullName evidence="4">Blue (type 1) copper domain-containing protein</fullName>
    </recommendedName>
</protein>
<sequence length="124" mass="12805">MSKTMHRALGASTLAVTSLLVAACGGGGNGGGDAAGADSEEVEVGPADVTIVNFAYEDPEFTTTAGSTVTWVNEGAAPHTVTGEGFDSSIIRSGRGWTHTFEEPGTYEYWCSNHESMTGTIVVE</sequence>
<dbReference type="KEGG" id="atq:GH723_11085"/>
<evidence type="ECO:0000256" key="3">
    <source>
        <dbReference type="SAM" id="SignalP"/>
    </source>
</evidence>
<dbReference type="PANTHER" id="PTHR36507:SF1">
    <property type="entry name" value="BLL1555 PROTEIN"/>
    <property type="match status" value="1"/>
</dbReference>
<organism evidence="5 6">
    <name type="scientific">Actinomarinicola tropica</name>
    <dbReference type="NCBI Taxonomy" id="2789776"/>
    <lineage>
        <taxon>Bacteria</taxon>
        <taxon>Bacillati</taxon>
        <taxon>Actinomycetota</taxon>
        <taxon>Acidimicrobiia</taxon>
        <taxon>Acidimicrobiales</taxon>
        <taxon>Iamiaceae</taxon>
        <taxon>Actinomarinicola</taxon>
    </lineage>
</organism>
<dbReference type="InterPro" id="IPR000923">
    <property type="entry name" value="BlueCu_1"/>
</dbReference>
<evidence type="ECO:0000313" key="6">
    <source>
        <dbReference type="Proteomes" id="UP000334019"/>
    </source>
</evidence>
<dbReference type="AlphaFoldDB" id="A0A5Q2RME6"/>
<reference evidence="5 6" key="1">
    <citation type="submission" date="2019-11" db="EMBL/GenBank/DDBJ databases">
        <authorList>
            <person name="He Y."/>
        </authorList>
    </citation>
    <scope>NUCLEOTIDE SEQUENCE [LARGE SCALE GENOMIC DNA]</scope>
    <source>
        <strain evidence="5 6">SCSIO 58843</strain>
    </source>
</reference>
<dbReference type="RefSeq" id="WP_153759703.1">
    <property type="nucleotide sequence ID" value="NZ_CP045851.1"/>
</dbReference>
<dbReference type="EMBL" id="CP045851">
    <property type="protein sequence ID" value="QGG95596.1"/>
    <property type="molecule type" value="Genomic_DNA"/>
</dbReference>
<accession>A0A5Q2RME6</accession>
<dbReference type="Proteomes" id="UP000334019">
    <property type="component" value="Chromosome"/>
</dbReference>
<dbReference type="PANTHER" id="PTHR36507">
    <property type="entry name" value="BLL1555 PROTEIN"/>
    <property type="match status" value="1"/>
</dbReference>
<name>A0A5Q2RME6_9ACTN</name>
<feature type="chain" id="PRO_5039191712" description="Blue (type 1) copper domain-containing protein" evidence="3">
    <location>
        <begin position="24"/>
        <end position="124"/>
    </location>
</feature>
<dbReference type="GO" id="GO:0005507">
    <property type="term" value="F:copper ion binding"/>
    <property type="evidence" value="ECO:0007669"/>
    <property type="project" value="InterPro"/>
</dbReference>
<dbReference type="PROSITE" id="PS51257">
    <property type="entry name" value="PROKAR_LIPOPROTEIN"/>
    <property type="match status" value="1"/>
</dbReference>
<proteinExistence type="predicted"/>
<evidence type="ECO:0000313" key="5">
    <source>
        <dbReference type="EMBL" id="QGG95596.1"/>
    </source>
</evidence>
<dbReference type="Pfam" id="PF00127">
    <property type="entry name" value="Copper-bind"/>
    <property type="match status" value="1"/>
</dbReference>
<dbReference type="SUPFAM" id="SSF49503">
    <property type="entry name" value="Cupredoxins"/>
    <property type="match status" value="1"/>
</dbReference>
<keyword evidence="1" id="KW-0479">Metal-binding</keyword>
<dbReference type="GO" id="GO:0009055">
    <property type="term" value="F:electron transfer activity"/>
    <property type="evidence" value="ECO:0007669"/>
    <property type="project" value="InterPro"/>
</dbReference>
<evidence type="ECO:0000259" key="4">
    <source>
        <dbReference type="Pfam" id="PF00127"/>
    </source>
</evidence>
<evidence type="ECO:0000256" key="1">
    <source>
        <dbReference type="ARBA" id="ARBA00022723"/>
    </source>
</evidence>
<evidence type="ECO:0000256" key="2">
    <source>
        <dbReference type="ARBA" id="ARBA00023008"/>
    </source>
</evidence>
<keyword evidence="3" id="KW-0732">Signal</keyword>
<keyword evidence="2" id="KW-0186">Copper</keyword>
<feature type="domain" description="Blue (type 1) copper" evidence="4">
    <location>
        <begin position="49"/>
        <end position="124"/>
    </location>
</feature>
<gene>
    <name evidence="5" type="ORF">GH723_11085</name>
</gene>
<feature type="signal peptide" evidence="3">
    <location>
        <begin position="1"/>
        <end position="23"/>
    </location>
</feature>